<dbReference type="SUPFAM" id="SSF81606">
    <property type="entry name" value="PP2C-like"/>
    <property type="match status" value="1"/>
</dbReference>
<dbReference type="Gene3D" id="3.40.50.2300">
    <property type="match status" value="1"/>
</dbReference>
<evidence type="ECO:0000256" key="2">
    <source>
        <dbReference type="PROSITE-ProRule" id="PRU00169"/>
    </source>
</evidence>
<feature type="modified residue" description="4-aspartylphosphate" evidence="2">
    <location>
        <position position="53"/>
    </location>
</feature>
<dbReference type="GO" id="GO:0016791">
    <property type="term" value="F:phosphatase activity"/>
    <property type="evidence" value="ECO:0007669"/>
    <property type="project" value="TreeGrafter"/>
</dbReference>
<gene>
    <name evidence="4" type="ORF">CXK95_13020</name>
</gene>
<dbReference type="Gene3D" id="3.30.565.10">
    <property type="entry name" value="Histidine kinase-like ATPase, C-terminal domain"/>
    <property type="match status" value="1"/>
</dbReference>
<evidence type="ECO:0000313" key="5">
    <source>
        <dbReference type="Proteomes" id="UP000235881"/>
    </source>
</evidence>
<sequence length="562" mass="61484">MRLTILIAEDSPVDRMLLSTIIARQGHHVLTAGDGLEAVALYERERPQLVLMDALMPLMDGFEAARRIKSLAGDELVPIIFLTSLSENQALVRCLEAGGDDFIVKPYNPVILEAKIKAMHRLRRLQATVVEQRDLIARRNQQLLDEQRAAKAIFDKVAHAGCLGAPNIRYRQSPRALFNGDLLLAAQSPTGQMFVLLGDFTGHGLPAAIGAMPLAETFYGMTAKGYAAKDILRELNAKLKQILPVEMFCCATLLDINLTQGVLNVWNGGLPDGYLIRPDGERVALVSRHLPLGVLAPGAFDAHFESHPLKLGDRLLLLSDGVVESSNARDELFGEQRLLAVLDANHDAKRLFDEIEEALLAFHGQLRDDLSLVEVDLSEKMAALQLPLSFGAPKEGRPADWSGRFELRAASLRAGNPLPLLLQVLLQVHQLRPRAGAVYAVLVELYSNALEHGVLGLDSALKRDAAGFARYYEARSERLAALVDGYIRLELDIQCDAVGGRLRIGIQDSGTGFDVERALGEARGVESLGGRGLQLIRQLSDGFAWQADGRGLSVEFRWSAQA</sequence>
<dbReference type="SUPFAM" id="SSF52172">
    <property type="entry name" value="CheY-like"/>
    <property type="match status" value="1"/>
</dbReference>
<dbReference type="Proteomes" id="UP000235881">
    <property type="component" value="Unassembled WGS sequence"/>
</dbReference>
<dbReference type="InterPro" id="IPR036890">
    <property type="entry name" value="HATPase_C_sf"/>
</dbReference>
<dbReference type="SUPFAM" id="SSF55874">
    <property type="entry name" value="ATPase domain of HSP90 chaperone/DNA topoisomerase II/histidine kinase"/>
    <property type="match status" value="1"/>
</dbReference>
<dbReference type="SMART" id="SM00331">
    <property type="entry name" value="PP2C_SIG"/>
    <property type="match status" value="1"/>
</dbReference>
<dbReference type="Pfam" id="PF07228">
    <property type="entry name" value="SpoIIE"/>
    <property type="match status" value="1"/>
</dbReference>
<dbReference type="Gene3D" id="3.60.40.10">
    <property type="entry name" value="PPM-type phosphatase domain"/>
    <property type="match status" value="1"/>
</dbReference>
<dbReference type="InterPro" id="IPR036457">
    <property type="entry name" value="PPM-type-like_dom_sf"/>
</dbReference>
<dbReference type="AlphaFoldDB" id="A0A8E2U3H1"/>
<dbReference type="SMART" id="SM00448">
    <property type="entry name" value="REC"/>
    <property type="match status" value="1"/>
</dbReference>
<name>A0A8E2U3H1_9GAMM</name>
<keyword evidence="5" id="KW-1185">Reference proteome</keyword>
<proteinExistence type="predicted"/>
<dbReference type="InterPro" id="IPR001932">
    <property type="entry name" value="PPM-type_phosphatase-like_dom"/>
</dbReference>
<dbReference type="InterPro" id="IPR001789">
    <property type="entry name" value="Sig_transdc_resp-reg_receiver"/>
</dbReference>
<protein>
    <submittedName>
        <fullName evidence="4">Fused response regulator/phosphatase</fullName>
    </submittedName>
</protein>
<dbReference type="EMBL" id="POUK01000004">
    <property type="protein sequence ID" value="PNF76318.1"/>
    <property type="molecule type" value="Genomic_DNA"/>
</dbReference>
<keyword evidence="1" id="KW-0378">Hydrolase</keyword>
<dbReference type="CDD" id="cd16936">
    <property type="entry name" value="HATPase_RsbW-like"/>
    <property type="match status" value="1"/>
</dbReference>
<dbReference type="InterPro" id="IPR011006">
    <property type="entry name" value="CheY-like_superfamily"/>
</dbReference>
<evidence type="ECO:0000259" key="3">
    <source>
        <dbReference type="PROSITE" id="PS50110"/>
    </source>
</evidence>
<comment type="caution">
    <text evidence="4">The sequence shown here is derived from an EMBL/GenBank/DDBJ whole genome shotgun (WGS) entry which is preliminary data.</text>
</comment>
<organism evidence="4 5">
    <name type="scientific">Stutzerimonas degradans</name>
    <dbReference type="NCBI Taxonomy" id="2968968"/>
    <lineage>
        <taxon>Bacteria</taxon>
        <taxon>Pseudomonadati</taxon>
        <taxon>Pseudomonadota</taxon>
        <taxon>Gammaproteobacteria</taxon>
        <taxon>Pseudomonadales</taxon>
        <taxon>Pseudomonadaceae</taxon>
        <taxon>Stutzerimonas</taxon>
    </lineage>
</organism>
<dbReference type="PANTHER" id="PTHR43156:SF2">
    <property type="entry name" value="STAGE II SPORULATION PROTEIN E"/>
    <property type="match status" value="1"/>
</dbReference>
<dbReference type="GO" id="GO:0000160">
    <property type="term" value="P:phosphorelay signal transduction system"/>
    <property type="evidence" value="ECO:0007669"/>
    <property type="project" value="InterPro"/>
</dbReference>
<dbReference type="InterPro" id="IPR052016">
    <property type="entry name" value="Bact_Sigma-Reg"/>
</dbReference>
<dbReference type="PANTHER" id="PTHR43156">
    <property type="entry name" value="STAGE II SPORULATION PROTEIN E-RELATED"/>
    <property type="match status" value="1"/>
</dbReference>
<reference evidence="4 5" key="1">
    <citation type="submission" date="2018-01" db="EMBL/GenBank/DDBJ databases">
        <title>Denitrification phenotypes of diverse strains of Pseudomonas stutzeri.</title>
        <authorList>
            <person name="Milligan D.A."/>
            <person name="Bergaust L."/>
            <person name="Bakken L.R."/>
            <person name="Frostegard A."/>
        </authorList>
    </citation>
    <scope>NUCLEOTIDE SEQUENCE [LARGE SCALE GENOMIC DNA]</scope>
    <source>
        <strain evidence="4 5">DSM 50238</strain>
    </source>
</reference>
<dbReference type="RefSeq" id="WP_102828894.1">
    <property type="nucleotide sequence ID" value="NZ_CP065721.1"/>
</dbReference>
<feature type="domain" description="Response regulatory" evidence="3">
    <location>
        <begin position="4"/>
        <end position="120"/>
    </location>
</feature>
<dbReference type="Pfam" id="PF00072">
    <property type="entry name" value="Response_reg"/>
    <property type="match status" value="1"/>
</dbReference>
<keyword evidence="2" id="KW-0597">Phosphoprotein</keyword>
<accession>A0A8E2U3H1</accession>
<evidence type="ECO:0000313" key="4">
    <source>
        <dbReference type="EMBL" id="PNF76318.1"/>
    </source>
</evidence>
<dbReference type="PROSITE" id="PS50110">
    <property type="entry name" value="RESPONSE_REGULATORY"/>
    <property type="match status" value="1"/>
</dbReference>
<evidence type="ECO:0000256" key="1">
    <source>
        <dbReference type="ARBA" id="ARBA00022801"/>
    </source>
</evidence>